<keyword evidence="1" id="KW-0812">Transmembrane</keyword>
<organism evidence="2 3">
    <name type="scientific">Lasius platythorax</name>
    <dbReference type="NCBI Taxonomy" id="488582"/>
    <lineage>
        <taxon>Eukaryota</taxon>
        <taxon>Metazoa</taxon>
        <taxon>Ecdysozoa</taxon>
        <taxon>Arthropoda</taxon>
        <taxon>Hexapoda</taxon>
        <taxon>Insecta</taxon>
        <taxon>Pterygota</taxon>
        <taxon>Neoptera</taxon>
        <taxon>Endopterygota</taxon>
        <taxon>Hymenoptera</taxon>
        <taxon>Apocrita</taxon>
        <taxon>Aculeata</taxon>
        <taxon>Formicoidea</taxon>
        <taxon>Formicidae</taxon>
        <taxon>Formicinae</taxon>
        <taxon>Lasius</taxon>
        <taxon>Lasius</taxon>
    </lineage>
</organism>
<gene>
    <name evidence="2" type="ORF">LPLAT_LOCUS1410</name>
</gene>
<keyword evidence="3" id="KW-1185">Reference proteome</keyword>
<evidence type="ECO:0000313" key="2">
    <source>
        <dbReference type="EMBL" id="CAL1674883.1"/>
    </source>
</evidence>
<dbReference type="EMBL" id="OZ034833">
    <property type="protein sequence ID" value="CAL1674883.1"/>
    <property type="molecule type" value="Genomic_DNA"/>
</dbReference>
<accession>A0AAV2N5C2</accession>
<keyword evidence="1" id="KW-0472">Membrane</keyword>
<sequence>MRGKISVLETYRDVRYAYKILERDKNARGTDNLVGREVDETNTVGRVTLYFARLFAFSLILAWPMLLQIQNTVYKRSLIQMKQSQMKQVPTTDQIVHILRIA</sequence>
<name>A0AAV2N5C2_9HYME</name>
<dbReference type="Proteomes" id="UP001497644">
    <property type="component" value="Chromosome 10"/>
</dbReference>
<protein>
    <submittedName>
        <fullName evidence="2">Uncharacterized protein</fullName>
    </submittedName>
</protein>
<keyword evidence="1" id="KW-1133">Transmembrane helix</keyword>
<feature type="transmembrane region" description="Helical" evidence="1">
    <location>
        <begin position="47"/>
        <end position="67"/>
    </location>
</feature>
<reference evidence="2" key="1">
    <citation type="submission" date="2024-04" db="EMBL/GenBank/DDBJ databases">
        <authorList>
            <consortium name="Molecular Ecology Group"/>
        </authorList>
    </citation>
    <scope>NUCLEOTIDE SEQUENCE</scope>
</reference>
<evidence type="ECO:0000256" key="1">
    <source>
        <dbReference type="SAM" id="Phobius"/>
    </source>
</evidence>
<proteinExistence type="predicted"/>
<dbReference type="AlphaFoldDB" id="A0AAV2N5C2"/>
<evidence type="ECO:0000313" key="3">
    <source>
        <dbReference type="Proteomes" id="UP001497644"/>
    </source>
</evidence>